<evidence type="ECO:0000256" key="6">
    <source>
        <dbReference type="ARBA" id="ARBA00022982"/>
    </source>
</evidence>
<comment type="subcellular location">
    <subcellularLocation>
        <location evidence="1">Periplasm</location>
    </subcellularLocation>
</comment>
<protein>
    <submittedName>
        <fullName evidence="9">Amine dehydrogenase</fullName>
    </submittedName>
</protein>
<proteinExistence type="inferred from homology"/>
<reference evidence="9 10" key="1">
    <citation type="submission" date="2016-10" db="EMBL/GenBank/DDBJ databases">
        <title>Complete genome sequences of three Cupriavidus strains isolated from various Malaysian environments.</title>
        <authorList>
            <person name="Abdullah A.A.-A."/>
            <person name="Shafie N.A.H."/>
            <person name="Lau N.S."/>
        </authorList>
    </citation>
    <scope>NUCLEOTIDE SEQUENCE [LARGE SCALE GENOMIC DNA]</scope>
    <source>
        <strain evidence="9 10">USMAA1020</strain>
    </source>
</reference>
<dbReference type="PANTHER" id="PTHR47197">
    <property type="entry name" value="PROTEIN NIRF"/>
    <property type="match status" value="1"/>
</dbReference>
<feature type="chain" id="PRO_5045276749" evidence="8">
    <location>
        <begin position="24"/>
        <end position="384"/>
    </location>
</feature>
<gene>
    <name evidence="9" type="ORF">BKK80_28180</name>
</gene>
<dbReference type="Proteomes" id="UP000177515">
    <property type="component" value="Chromosome 2"/>
</dbReference>
<sequence length="384" mass="41142">MSGAAFATLAALAAVCGVPAACAEDLPPETLTVAQLPPADADRLYISDVAFRHMVDGRLHVVDGKRMKYLGLVPTGFGGQAVLSPDKRTLYVVATYYPRLSRGERADVVSLYDADTLAYHSEIVIPPRHAQSLPYRGIIAVSADGRFLYVQNATPATSVSIVDLQAGKLAAEVPTPGCWGIFATPASSQRLRTLCSDGAMLTIEHDAQGQPAGQKRSARLFDPQQDPVFLHAEAIGDALYFVSFHGNVYRADLSGETPAFDPPWSLLGSADARRGWRPGGYQLFAVHAATRRLFVGMHPRGREGSHKSPADEIWTVDLASHKRLARAPGQHALALTVTQEARPTLYALDATTSGVVALDPAQGLKPVARLDGVAENPLRVEAHQ</sequence>
<dbReference type="Gene3D" id="2.130.10.10">
    <property type="entry name" value="YVTN repeat-like/Quinoprotein amine dehydrogenase"/>
    <property type="match status" value="1"/>
</dbReference>
<comment type="similarity">
    <text evidence="2">Belongs to the aromatic amine dehydrogenase heavy chain family.</text>
</comment>
<dbReference type="Pfam" id="PF06433">
    <property type="entry name" value="Me-amine-dh_H"/>
    <property type="match status" value="1"/>
</dbReference>
<keyword evidence="10" id="KW-1185">Reference proteome</keyword>
<keyword evidence="5" id="KW-0574">Periplasm</keyword>
<keyword evidence="4 8" id="KW-0732">Signal</keyword>
<feature type="signal peptide" evidence="8">
    <location>
        <begin position="1"/>
        <end position="23"/>
    </location>
</feature>
<name>A0A1D9IFT2_9BURK</name>
<evidence type="ECO:0000313" key="10">
    <source>
        <dbReference type="Proteomes" id="UP000177515"/>
    </source>
</evidence>
<evidence type="ECO:0000256" key="7">
    <source>
        <dbReference type="ARBA" id="ARBA00023002"/>
    </source>
</evidence>
<evidence type="ECO:0000256" key="8">
    <source>
        <dbReference type="SAM" id="SignalP"/>
    </source>
</evidence>
<keyword evidence="7" id="KW-0560">Oxidoreductase</keyword>
<dbReference type="SUPFAM" id="SSF50969">
    <property type="entry name" value="YVTN repeat-like/Quinoprotein amine dehydrogenase"/>
    <property type="match status" value="1"/>
</dbReference>
<dbReference type="InterPro" id="IPR015943">
    <property type="entry name" value="WD40/YVTN_repeat-like_dom_sf"/>
</dbReference>
<dbReference type="InterPro" id="IPR009451">
    <property type="entry name" value="Metamine_DH_Hvc"/>
</dbReference>
<evidence type="ECO:0000256" key="1">
    <source>
        <dbReference type="ARBA" id="ARBA00004418"/>
    </source>
</evidence>
<keyword evidence="6" id="KW-0249">Electron transport</keyword>
<dbReference type="InterPro" id="IPR011044">
    <property type="entry name" value="Quino_amine_DH_bsu"/>
</dbReference>
<evidence type="ECO:0000256" key="2">
    <source>
        <dbReference type="ARBA" id="ARBA00010548"/>
    </source>
</evidence>
<evidence type="ECO:0000256" key="3">
    <source>
        <dbReference type="ARBA" id="ARBA00022448"/>
    </source>
</evidence>
<keyword evidence="3" id="KW-0813">Transport</keyword>
<evidence type="ECO:0000313" key="9">
    <source>
        <dbReference type="EMBL" id="AOZ10885.1"/>
    </source>
</evidence>
<dbReference type="PANTHER" id="PTHR47197:SF3">
    <property type="entry name" value="DIHYDRO-HEME D1 DEHYDROGENASE"/>
    <property type="match status" value="1"/>
</dbReference>
<organism evidence="9 10">
    <name type="scientific">Cupriavidus malaysiensis</name>
    <dbReference type="NCBI Taxonomy" id="367825"/>
    <lineage>
        <taxon>Bacteria</taxon>
        <taxon>Pseudomonadati</taxon>
        <taxon>Pseudomonadota</taxon>
        <taxon>Betaproteobacteria</taxon>
        <taxon>Burkholderiales</taxon>
        <taxon>Burkholderiaceae</taxon>
        <taxon>Cupriavidus</taxon>
    </lineage>
</organism>
<evidence type="ECO:0000256" key="5">
    <source>
        <dbReference type="ARBA" id="ARBA00022764"/>
    </source>
</evidence>
<evidence type="ECO:0000256" key="4">
    <source>
        <dbReference type="ARBA" id="ARBA00022729"/>
    </source>
</evidence>
<dbReference type="EMBL" id="CP017755">
    <property type="protein sequence ID" value="AOZ10885.1"/>
    <property type="molecule type" value="Genomic_DNA"/>
</dbReference>
<dbReference type="InterPro" id="IPR051200">
    <property type="entry name" value="Host-pathogen_enzymatic-act"/>
</dbReference>
<accession>A0A1D9IFT2</accession>